<keyword evidence="2" id="KW-0812">Transmembrane</keyword>
<reference evidence="3" key="1">
    <citation type="submission" date="2023-10" db="EMBL/GenBank/DDBJ databases">
        <title>Development of a sustainable strategy for remediation of hydrocarbon-contaminated territories based on the waste exchange concept.</title>
        <authorList>
            <person name="Krivoruchko A."/>
        </authorList>
    </citation>
    <scope>NUCLEOTIDE SEQUENCE</scope>
    <source>
        <strain evidence="3">IEGM 1175</strain>
    </source>
</reference>
<dbReference type="EMBL" id="JAWLKJ010000004">
    <property type="protein sequence ID" value="MDV6300498.1"/>
    <property type="molecule type" value="Genomic_DNA"/>
</dbReference>
<keyword evidence="2" id="KW-0472">Membrane</keyword>
<feature type="transmembrane region" description="Helical" evidence="2">
    <location>
        <begin position="129"/>
        <end position="154"/>
    </location>
</feature>
<feature type="region of interest" description="Disordered" evidence="1">
    <location>
        <begin position="1"/>
        <end position="61"/>
    </location>
</feature>
<evidence type="ECO:0008006" key="5">
    <source>
        <dbReference type="Google" id="ProtNLM"/>
    </source>
</evidence>
<protein>
    <recommendedName>
        <fullName evidence="5">TM2 domain-containing protein</fullName>
    </recommendedName>
</protein>
<proteinExistence type="predicted"/>
<dbReference type="RefSeq" id="WP_317470942.1">
    <property type="nucleotide sequence ID" value="NZ_JAWLKJ010000004.1"/>
</dbReference>
<feature type="compositionally biased region" description="Gly residues" evidence="1">
    <location>
        <begin position="27"/>
        <end position="42"/>
    </location>
</feature>
<evidence type="ECO:0000313" key="3">
    <source>
        <dbReference type="EMBL" id="MDV6300498.1"/>
    </source>
</evidence>
<evidence type="ECO:0000256" key="1">
    <source>
        <dbReference type="SAM" id="MobiDB-lite"/>
    </source>
</evidence>
<feature type="transmembrane region" description="Helical" evidence="2">
    <location>
        <begin position="102"/>
        <end position="123"/>
    </location>
</feature>
<feature type="compositionally biased region" description="Low complexity" evidence="1">
    <location>
        <begin position="43"/>
        <end position="54"/>
    </location>
</feature>
<organism evidence="3 4">
    <name type="scientific">Dietzia maris</name>
    <dbReference type="NCBI Taxonomy" id="37915"/>
    <lineage>
        <taxon>Bacteria</taxon>
        <taxon>Bacillati</taxon>
        <taxon>Actinomycetota</taxon>
        <taxon>Actinomycetes</taxon>
        <taxon>Mycobacteriales</taxon>
        <taxon>Dietziaceae</taxon>
        <taxon>Dietzia</taxon>
    </lineage>
</organism>
<sequence length="173" mass="18012">MSTPADGNASDRPDDPFGGRANEQWPGHGGQQYGAGGYGGQQYGAQQSGAPQYGTPQPGGQFDPGQYGAQPFYGAEHAYGAQQPYGMQSYGQFPPAARKDPALMLVASLLVPGLGTMLVGRAGRGVGILAGYLVGALLSVILIGLPIMFGFWIWGMVDAYQGAKDHNARHGLP</sequence>
<dbReference type="Proteomes" id="UP001185873">
    <property type="component" value="Unassembled WGS sequence"/>
</dbReference>
<evidence type="ECO:0000313" key="4">
    <source>
        <dbReference type="Proteomes" id="UP001185873"/>
    </source>
</evidence>
<gene>
    <name evidence="3" type="ORF">R3P82_15420</name>
</gene>
<keyword evidence="2" id="KW-1133">Transmembrane helix</keyword>
<evidence type="ECO:0000256" key="2">
    <source>
        <dbReference type="SAM" id="Phobius"/>
    </source>
</evidence>
<comment type="caution">
    <text evidence="3">The sequence shown here is derived from an EMBL/GenBank/DDBJ whole genome shotgun (WGS) entry which is preliminary data.</text>
</comment>
<dbReference type="AlphaFoldDB" id="A0AAE4R0G4"/>
<name>A0AAE4R0G4_9ACTN</name>
<accession>A0AAE4R0G4</accession>